<dbReference type="Proteomes" id="UP000523863">
    <property type="component" value="Unassembled WGS sequence"/>
</dbReference>
<protein>
    <submittedName>
        <fullName evidence="2">Uncharacterized protein</fullName>
    </submittedName>
</protein>
<feature type="transmembrane region" description="Helical" evidence="1">
    <location>
        <begin position="15"/>
        <end position="35"/>
    </location>
</feature>
<evidence type="ECO:0000313" key="3">
    <source>
        <dbReference type="Proteomes" id="UP000523863"/>
    </source>
</evidence>
<keyword evidence="1" id="KW-0812">Transmembrane</keyword>
<organism evidence="2 3">
    <name type="scientific">Neomicrococcus lactis</name>
    <dbReference type="NCBI Taxonomy" id="732241"/>
    <lineage>
        <taxon>Bacteria</taxon>
        <taxon>Bacillati</taxon>
        <taxon>Actinomycetota</taxon>
        <taxon>Actinomycetes</taxon>
        <taxon>Micrococcales</taxon>
        <taxon>Micrococcaceae</taxon>
        <taxon>Neomicrococcus</taxon>
    </lineage>
</organism>
<keyword evidence="1" id="KW-1133">Transmembrane helix</keyword>
<gene>
    <name evidence="2" type="ORF">BKA12_001628</name>
</gene>
<proteinExistence type="predicted"/>
<accession>A0A7W9DBC3</accession>
<dbReference type="AlphaFoldDB" id="A0A7W9DBC3"/>
<evidence type="ECO:0000313" key="2">
    <source>
        <dbReference type="EMBL" id="MBB5598548.1"/>
    </source>
</evidence>
<reference evidence="2 3" key="1">
    <citation type="submission" date="2020-08" db="EMBL/GenBank/DDBJ databases">
        <title>Sequencing the genomes of 1000 actinobacteria strains.</title>
        <authorList>
            <person name="Klenk H.-P."/>
        </authorList>
    </citation>
    <scope>NUCLEOTIDE SEQUENCE [LARGE SCALE GENOMIC DNA]</scope>
    <source>
        <strain evidence="2 3">DSM 23694</strain>
    </source>
</reference>
<sequence>MQQSSLLGHYGRATAIILAMLGATIVMLALVPAAANSGMDLGSIAPNLAVHLGVTGGAAVAIWNAFMSPWAMALSLALVPLGFGSWALVIRATFTGLVKTLGKDAARKAALRF</sequence>
<keyword evidence="1" id="KW-0472">Membrane</keyword>
<dbReference type="EMBL" id="JACHBL010000001">
    <property type="protein sequence ID" value="MBB5598548.1"/>
    <property type="molecule type" value="Genomic_DNA"/>
</dbReference>
<feature type="transmembrane region" description="Helical" evidence="1">
    <location>
        <begin position="47"/>
        <end position="66"/>
    </location>
</feature>
<comment type="caution">
    <text evidence="2">The sequence shown here is derived from an EMBL/GenBank/DDBJ whole genome shotgun (WGS) entry which is preliminary data.</text>
</comment>
<feature type="transmembrane region" description="Helical" evidence="1">
    <location>
        <begin position="72"/>
        <end position="94"/>
    </location>
</feature>
<name>A0A7W9DBC3_9MICC</name>
<dbReference type="RefSeq" id="WP_183642395.1">
    <property type="nucleotide sequence ID" value="NZ_JACHBL010000001.1"/>
</dbReference>
<evidence type="ECO:0000256" key="1">
    <source>
        <dbReference type="SAM" id="Phobius"/>
    </source>
</evidence>
<keyword evidence="3" id="KW-1185">Reference proteome</keyword>